<reference evidence="1" key="3">
    <citation type="submission" date="2015-04" db="UniProtKB">
        <authorList>
            <consortium name="EnsemblPlants"/>
        </authorList>
    </citation>
    <scope>IDENTIFICATION</scope>
</reference>
<accession>A0A0D9WQ39</accession>
<name>A0A0D9WQ39_9ORYZ</name>
<dbReference type="AlphaFoldDB" id="A0A0D9WQ39"/>
<organism evidence="1 2">
    <name type="scientific">Leersia perrieri</name>
    <dbReference type="NCBI Taxonomy" id="77586"/>
    <lineage>
        <taxon>Eukaryota</taxon>
        <taxon>Viridiplantae</taxon>
        <taxon>Streptophyta</taxon>
        <taxon>Embryophyta</taxon>
        <taxon>Tracheophyta</taxon>
        <taxon>Spermatophyta</taxon>
        <taxon>Magnoliopsida</taxon>
        <taxon>Liliopsida</taxon>
        <taxon>Poales</taxon>
        <taxon>Poaceae</taxon>
        <taxon>BOP clade</taxon>
        <taxon>Oryzoideae</taxon>
        <taxon>Oryzeae</taxon>
        <taxon>Oryzinae</taxon>
        <taxon>Leersia</taxon>
    </lineage>
</organism>
<evidence type="ECO:0000313" key="2">
    <source>
        <dbReference type="Proteomes" id="UP000032180"/>
    </source>
</evidence>
<dbReference type="Proteomes" id="UP000032180">
    <property type="component" value="Chromosome 6"/>
</dbReference>
<protein>
    <submittedName>
        <fullName evidence="1">Uncharacterized protein</fullName>
    </submittedName>
</protein>
<keyword evidence="2" id="KW-1185">Reference proteome</keyword>
<proteinExistence type="predicted"/>
<sequence>MSRNVLLFFLETTFFACRCVA</sequence>
<reference evidence="2" key="2">
    <citation type="submission" date="2013-12" db="EMBL/GenBank/DDBJ databases">
        <authorList>
            <person name="Yu Y."/>
            <person name="Lee S."/>
            <person name="de Baynast K."/>
            <person name="Wissotski M."/>
            <person name="Liu L."/>
            <person name="Talag J."/>
            <person name="Goicoechea J."/>
            <person name="Angelova A."/>
            <person name="Jetty R."/>
            <person name="Kudrna D."/>
            <person name="Golser W."/>
            <person name="Rivera L."/>
            <person name="Zhang J."/>
            <person name="Wing R."/>
        </authorList>
    </citation>
    <scope>NUCLEOTIDE SEQUENCE</scope>
</reference>
<dbReference type="EnsemblPlants" id="LPERR06G12010.1">
    <property type="protein sequence ID" value="LPERR06G12010.1"/>
    <property type="gene ID" value="LPERR06G12010"/>
</dbReference>
<evidence type="ECO:0000313" key="1">
    <source>
        <dbReference type="EnsemblPlants" id="LPERR06G12010.1"/>
    </source>
</evidence>
<dbReference type="HOGENOM" id="CLU_3427092_0_0_1"/>
<reference evidence="1 2" key="1">
    <citation type="submission" date="2012-08" db="EMBL/GenBank/DDBJ databases">
        <title>Oryza genome evolution.</title>
        <authorList>
            <person name="Wing R.A."/>
        </authorList>
    </citation>
    <scope>NUCLEOTIDE SEQUENCE</scope>
</reference>
<dbReference type="Gramene" id="LPERR06G12010.1">
    <property type="protein sequence ID" value="LPERR06G12010.1"/>
    <property type="gene ID" value="LPERR06G12010"/>
</dbReference>